<dbReference type="PANTHER" id="PTHR33376:SF2">
    <property type="entry name" value="DICARBOXYLATE-BINDING PERIPLASMIC PROTEIN"/>
    <property type="match status" value="1"/>
</dbReference>
<gene>
    <name evidence="2" type="ORF">WMQ36_14620</name>
</gene>
<dbReference type="Pfam" id="PF03480">
    <property type="entry name" value="DctP"/>
    <property type="match status" value="1"/>
</dbReference>
<dbReference type="NCBIfam" id="NF037995">
    <property type="entry name" value="TRAP_S1"/>
    <property type="match status" value="1"/>
</dbReference>
<comment type="caution">
    <text evidence="2">The sequence shown here is derived from an EMBL/GenBank/DDBJ whole genome shotgun (WGS) entry which is preliminary data.</text>
</comment>
<dbReference type="InterPro" id="IPR018389">
    <property type="entry name" value="DctP_fam"/>
</dbReference>
<evidence type="ECO:0000256" key="1">
    <source>
        <dbReference type="ARBA" id="ARBA00022729"/>
    </source>
</evidence>
<dbReference type="Gene3D" id="3.40.190.170">
    <property type="entry name" value="Bacterial extracellular solute-binding protein, family 7"/>
    <property type="match status" value="1"/>
</dbReference>
<dbReference type="PIRSF" id="PIRSF006470">
    <property type="entry name" value="DctB"/>
    <property type="match status" value="1"/>
</dbReference>
<reference evidence="2 3" key="1">
    <citation type="submission" date="2024-03" db="EMBL/GenBank/DDBJ databases">
        <title>Human intestinal bacterial collection.</title>
        <authorList>
            <person name="Pauvert C."/>
            <person name="Hitch T.C.A."/>
            <person name="Clavel T."/>
        </authorList>
    </citation>
    <scope>NUCLEOTIDE SEQUENCE [LARGE SCALE GENOMIC DNA]</scope>
    <source>
        <strain evidence="2 3">CLA-SR-H021</strain>
    </source>
</reference>
<evidence type="ECO:0000313" key="3">
    <source>
        <dbReference type="Proteomes" id="UP001454086"/>
    </source>
</evidence>
<dbReference type="PANTHER" id="PTHR33376">
    <property type="match status" value="1"/>
</dbReference>
<dbReference type="RefSeq" id="WP_349118305.1">
    <property type="nucleotide sequence ID" value="NZ_JBBMFM010000053.1"/>
</dbReference>
<dbReference type="InterPro" id="IPR004682">
    <property type="entry name" value="TRAP_DctP"/>
</dbReference>
<evidence type="ECO:0000313" key="2">
    <source>
        <dbReference type="EMBL" id="MEQ2426207.1"/>
    </source>
</evidence>
<feature type="non-terminal residue" evidence="2">
    <location>
        <position position="1"/>
    </location>
</feature>
<accession>A0ABV1D9A4</accession>
<name>A0ABV1D9A4_9FIRM</name>
<dbReference type="Proteomes" id="UP001454086">
    <property type="component" value="Unassembled WGS sequence"/>
</dbReference>
<dbReference type="CDD" id="cd13671">
    <property type="entry name" value="PBP2_TRAP_SBP_like_3"/>
    <property type="match status" value="1"/>
</dbReference>
<keyword evidence="1" id="KW-0732">Signal</keyword>
<dbReference type="NCBIfam" id="TIGR00787">
    <property type="entry name" value="dctP"/>
    <property type="match status" value="1"/>
</dbReference>
<protein>
    <submittedName>
        <fullName evidence="2">TRAP transporter substrate-binding protein</fullName>
    </submittedName>
</protein>
<organism evidence="2 3">
    <name type="scientific">Enterocloster hominis</name>
    <name type="common">ex Hitch et al. 2024</name>
    <dbReference type="NCBI Taxonomy" id="1917870"/>
    <lineage>
        <taxon>Bacteria</taxon>
        <taxon>Bacillati</taxon>
        <taxon>Bacillota</taxon>
        <taxon>Clostridia</taxon>
        <taxon>Lachnospirales</taxon>
        <taxon>Lachnospiraceae</taxon>
        <taxon>Enterocloster</taxon>
    </lineage>
</organism>
<dbReference type="EMBL" id="JBBMFM010000053">
    <property type="protein sequence ID" value="MEQ2426207.1"/>
    <property type="molecule type" value="Genomic_DNA"/>
</dbReference>
<sequence>SSWNTPMEKDGRILLRLANNQKPDHPASEACDYFAQLVRERTDNRIQIQVYHSSVLGNEAETVKEVEYGSIDMARVSIALLTSYNQELLALQMPYLYKDEAHMWRVLNSGLGDKYLESMEEKGIEGLCWYGAGARNFYTSSREIRSPADLKDMRIRVQESSFMMDVIGTMGAIPVDMPYEDVREALKNGGIDGAENNFPSYASAGHYHEAPYMIMDEHVRIPEMVIMNRHVLEQLSQKDQDTIRQAAYESSLRQRELWTEYEREQWKVLEKAGVRILYPEDKTGFREMVRPVYDMYGQPYEDILSEIRQMGGPGA</sequence>
<dbReference type="SUPFAM" id="SSF53850">
    <property type="entry name" value="Periplasmic binding protein-like II"/>
    <property type="match status" value="1"/>
</dbReference>
<proteinExistence type="predicted"/>
<dbReference type="InterPro" id="IPR038404">
    <property type="entry name" value="TRAP_DctP_sf"/>
</dbReference>
<keyword evidence="3" id="KW-1185">Reference proteome</keyword>